<dbReference type="EMBL" id="VDMB01000001">
    <property type="protein sequence ID" value="TYT76311.1"/>
    <property type="molecule type" value="Genomic_DNA"/>
</dbReference>
<proteinExistence type="predicted"/>
<protein>
    <recommendedName>
        <fullName evidence="3">ATP-binding protein</fullName>
    </recommendedName>
</protein>
<dbReference type="AlphaFoldDB" id="A0A5Q4VK62"/>
<organism evidence="1 2">
    <name type="scientific">Desulfobotulus mexicanus</name>
    <dbReference type="NCBI Taxonomy" id="2586642"/>
    <lineage>
        <taxon>Bacteria</taxon>
        <taxon>Pseudomonadati</taxon>
        <taxon>Thermodesulfobacteriota</taxon>
        <taxon>Desulfobacteria</taxon>
        <taxon>Desulfobacterales</taxon>
        <taxon>Desulfobacteraceae</taxon>
        <taxon>Desulfobotulus</taxon>
    </lineage>
</organism>
<evidence type="ECO:0000313" key="1">
    <source>
        <dbReference type="EMBL" id="TYT76311.1"/>
    </source>
</evidence>
<evidence type="ECO:0008006" key="3">
    <source>
        <dbReference type="Google" id="ProtNLM"/>
    </source>
</evidence>
<reference evidence="1 2" key="1">
    <citation type="submission" date="2019-06" db="EMBL/GenBank/DDBJ databases">
        <title>Desulfobotulus mexicanus sp. nov., a novel sulfate-reducing bacterium isolated from the sediment of an alkaline crater lake in Mexico.</title>
        <authorList>
            <person name="Hirschler-Rea A."/>
        </authorList>
    </citation>
    <scope>NUCLEOTIDE SEQUENCE [LARGE SCALE GENOMIC DNA]</scope>
    <source>
        <strain evidence="1 2">PAR22N</strain>
    </source>
</reference>
<comment type="caution">
    <text evidence="1">The sequence shown here is derived from an EMBL/GenBank/DDBJ whole genome shotgun (WGS) entry which is preliminary data.</text>
</comment>
<gene>
    <name evidence="1" type="ORF">FIM25_01805</name>
</gene>
<name>A0A5Q4VK62_9BACT</name>
<sequence length="65" mass="7769">MHKFFSTAGPMIKEDHYCIPPLTRIDWENIQDLIHTKRYFILHAPRQTGKTSTILEIIQFINERN</sequence>
<dbReference type="Proteomes" id="UP000321899">
    <property type="component" value="Unassembled WGS sequence"/>
</dbReference>
<dbReference type="OrthoDB" id="9757917at2"/>
<dbReference type="RefSeq" id="WP_139445590.1">
    <property type="nucleotide sequence ID" value="NZ_VDMB01000001.1"/>
</dbReference>
<accession>A0A5Q4VK62</accession>
<evidence type="ECO:0000313" key="2">
    <source>
        <dbReference type="Proteomes" id="UP000321899"/>
    </source>
</evidence>
<keyword evidence="2" id="KW-1185">Reference proteome</keyword>